<name>A0A7W8CX25_9BACL</name>
<evidence type="ECO:0008006" key="3">
    <source>
        <dbReference type="Google" id="ProtNLM"/>
    </source>
</evidence>
<sequence length="112" mass="12630">MKKIVSGVLLTIVILLLYTYQKPIMTTEEAIVQAYNHLNDPSQGVGIEEIEIELGDIPANSINLKLHSKEGLLNEFFNMRQWVVTVKYQNLRPTVVMDAYTGKLLEISGPLN</sequence>
<keyword evidence="2" id="KW-1185">Reference proteome</keyword>
<gene>
    <name evidence="1" type="ORF">HNQ44_003015</name>
</gene>
<accession>A0A7W8CX25</accession>
<comment type="caution">
    <text evidence="1">The sequence shown here is derived from an EMBL/GenBank/DDBJ whole genome shotgun (WGS) entry which is preliminary data.</text>
</comment>
<dbReference type="Proteomes" id="UP000525923">
    <property type="component" value="Unassembled WGS sequence"/>
</dbReference>
<evidence type="ECO:0000313" key="1">
    <source>
        <dbReference type="EMBL" id="MBB5181550.1"/>
    </source>
</evidence>
<dbReference type="EMBL" id="JACHHE010000010">
    <property type="protein sequence ID" value="MBB5181550.1"/>
    <property type="molecule type" value="Genomic_DNA"/>
</dbReference>
<dbReference type="OrthoDB" id="2924489at2"/>
<protein>
    <recommendedName>
        <fullName evidence="3">PepSY domain-containing protein</fullName>
    </recommendedName>
</protein>
<organism evidence="1 2">
    <name type="scientific">Planococcus koreensis</name>
    <dbReference type="NCBI Taxonomy" id="112331"/>
    <lineage>
        <taxon>Bacteria</taxon>
        <taxon>Bacillati</taxon>
        <taxon>Bacillota</taxon>
        <taxon>Bacilli</taxon>
        <taxon>Bacillales</taxon>
        <taxon>Caryophanaceae</taxon>
        <taxon>Planococcus</taxon>
    </lineage>
</organism>
<proteinExistence type="predicted"/>
<dbReference type="AlphaFoldDB" id="A0A7W8CX25"/>
<dbReference type="RefSeq" id="WP_135504800.1">
    <property type="nucleotide sequence ID" value="NZ_JACHHE010000010.1"/>
</dbReference>
<evidence type="ECO:0000313" key="2">
    <source>
        <dbReference type="Proteomes" id="UP000525923"/>
    </source>
</evidence>
<reference evidence="1 2" key="1">
    <citation type="submission" date="2020-08" db="EMBL/GenBank/DDBJ databases">
        <title>Genomic Encyclopedia of Type Strains, Phase IV (KMG-IV): sequencing the most valuable type-strain genomes for metagenomic binning, comparative biology and taxonomic classification.</title>
        <authorList>
            <person name="Goeker M."/>
        </authorList>
    </citation>
    <scope>NUCLEOTIDE SEQUENCE [LARGE SCALE GENOMIC DNA]</scope>
    <source>
        <strain evidence="1 2">DSM 15895</strain>
    </source>
</reference>